<dbReference type="GO" id="GO:1901515">
    <property type="term" value="F:poly-beta-1,6-N-acetyl-D-glucosamine transmembrane transporter activity"/>
    <property type="evidence" value="ECO:0007669"/>
    <property type="project" value="InterPro"/>
</dbReference>
<dbReference type="Pfam" id="PF21197">
    <property type="entry name" value="PgaA_barrel"/>
    <property type="match status" value="1"/>
</dbReference>
<feature type="domain" description="PgaA membrane beta barrel" evidence="1">
    <location>
        <begin position="529"/>
        <end position="788"/>
    </location>
</feature>
<sequence length="800" mass="93041">MAQSLQQDHLTAEREQAVLLVRQGNVDQGLQQLKRLLQQYPYDQLLLADYLTLASQQDRFSSKELGLLNFVQLQQFPEYAYLPVVQGLRNTQQFDQALFWAKKFNQQRYYKDLILIQAVLYAELKDTQHAVQLLVTLPLSQLKVDQLIQVSYAYRISEKPVQSLDAATRAYQKAPDQWAVQEEYVRALLSMGGVTKAFHVIKEIKKKPQQQQLYLTAKLLQFSQDINFAISRYRFLSAKGEPDVLSYADFDHVLNTAAQLKQQVIVGSPEYFNFYYNYIYALSVRRSSKQAIFEAQKLNKPIDTMPAYVRHALADSYLALKQPKIAEKLYLGLLNEKNYPDMTVYSGLYYSYIEQEKYQQAQQFIQKVDRLIPVYQYSAAKGVDRTTAPDRYDYIGLTGLDLAYRNQLDLAERYYQSVTNKAPNNAGYLNNLVQIQRWREQPLTAQKTLERLNGMTPVDKSTRINQIQNTQAAGDIQAWKRQLHELNQYYPNDGSVILSTKEFNDRSRFSIQHETNWGRSRQHDQITESLKGNHDRTSNTRLNAPWIFGNYRIFATHQDRSAEYESGSVRDQRYGFGLEWASKRKNLSVALTQDTDQHNTGIMLNWSQWLNDHWQYSLAYNSQAAIALQAIRDRYDGQSYTAGITWQQNESRSANINYLATDVLDGNFQQDLSASFTQRLFALPHHITDMTIAAGIGSNRSQNVNYFSPENYYAASLNFSHDWLTWRWYERSFTQQFDVGAGFYHQQDYGAKLTWNVQYLHLWSLSRTWKLSYGIGLSQHPYDGKQERYSYGLFGFQGIF</sequence>
<evidence type="ECO:0000313" key="3">
    <source>
        <dbReference type="Proteomes" id="UP000185895"/>
    </source>
</evidence>
<dbReference type="STRING" id="1262585.BJI46_09120"/>
<dbReference type="InterPro" id="IPR049003">
    <property type="entry name" value="PgaA_barrel"/>
</dbReference>
<dbReference type="Proteomes" id="UP000185895">
    <property type="component" value="Unassembled WGS sequence"/>
</dbReference>
<evidence type="ECO:0000313" key="2">
    <source>
        <dbReference type="EMBL" id="OEY97643.1"/>
    </source>
</evidence>
<dbReference type="AlphaFoldDB" id="A0A1E7RED2"/>
<proteinExistence type="predicted"/>
<dbReference type="Gene3D" id="1.25.40.10">
    <property type="entry name" value="Tetratricopeptide repeat domain"/>
    <property type="match status" value="3"/>
</dbReference>
<dbReference type="SUPFAM" id="SSF48452">
    <property type="entry name" value="TPR-like"/>
    <property type="match status" value="1"/>
</dbReference>
<accession>A0A1E7RED2</accession>
<evidence type="ECO:0000259" key="1">
    <source>
        <dbReference type="Pfam" id="PF21197"/>
    </source>
</evidence>
<dbReference type="NCBIfam" id="TIGR03939">
    <property type="entry name" value="PGA_TPR_OMP"/>
    <property type="match status" value="1"/>
</dbReference>
<name>A0A1E7RED2_9GAMM</name>
<dbReference type="InterPro" id="IPR011990">
    <property type="entry name" value="TPR-like_helical_dom_sf"/>
</dbReference>
<dbReference type="EMBL" id="MKKK01000006">
    <property type="protein sequence ID" value="OEY97643.1"/>
    <property type="molecule type" value="Genomic_DNA"/>
</dbReference>
<comment type="caution">
    <text evidence="2">The sequence shown here is derived from an EMBL/GenBank/DDBJ whole genome shotgun (WGS) entry which is preliminary data.</text>
</comment>
<organism evidence="2 3">
    <name type="scientific">Acinetobacter qingfengensis</name>
    <dbReference type="NCBI Taxonomy" id="1262585"/>
    <lineage>
        <taxon>Bacteria</taxon>
        <taxon>Pseudomonadati</taxon>
        <taxon>Pseudomonadota</taxon>
        <taxon>Gammaproteobacteria</taxon>
        <taxon>Moraxellales</taxon>
        <taxon>Moraxellaceae</taxon>
        <taxon>Acinetobacter</taxon>
    </lineage>
</organism>
<reference evidence="2 3" key="1">
    <citation type="submission" date="2016-09" db="EMBL/GenBank/DDBJ databases">
        <authorList>
            <person name="Capua I."/>
            <person name="De Benedictis P."/>
            <person name="Joannis T."/>
            <person name="Lombin L.H."/>
            <person name="Cattoli G."/>
        </authorList>
    </citation>
    <scope>NUCLEOTIDE SEQUENCE [LARGE SCALE GENOMIC DNA]</scope>
    <source>
        <strain evidence="2 3">ANC 4671</strain>
    </source>
</reference>
<dbReference type="InterPro" id="IPR023870">
    <property type="entry name" value="PGA_export_porin_PgaA"/>
</dbReference>
<gene>
    <name evidence="2" type="ORF">BJI46_09120</name>
</gene>
<protein>
    <submittedName>
        <fullName evidence="2">Poly-beta-1,6 N-acetyl-D-glucosamine export porin PgaA</fullName>
    </submittedName>
</protein>
<keyword evidence="3" id="KW-1185">Reference proteome</keyword>